<proteinExistence type="predicted"/>
<evidence type="ECO:0000313" key="3">
    <source>
        <dbReference type="Proteomes" id="UP000298493"/>
    </source>
</evidence>
<organism evidence="2 3">
    <name type="scientific">Venturia nashicola</name>
    <dbReference type="NCBI Taxonomy" id="86259"/>
    <lineage>
        <taxon>Eukaryota</taxon>
        <taxon>Fungi</taxon>
        <taxon>Dikarya</taxon>
        <taxon>Ascomycota</taxon>
        <taxon>Pezizomycotina</taxon>
        <taxon>Dothideomycetes</taxon>
        <taxon>Pleosporomycetidae</taxon>
        <taxon>Venturiales</taxon>
        <taxon>Venturiaceae</taxon>
        <taxon>Venturia</taxon>
    </lineage>
</organism>
<dbReference type="AlphaFoldDB" id="A0A4Z1P148"/>
<name>A0A4Z1P148_9PEZI</name>
<feature type="signal peptide" evidence="1">
    <location>
        <begin position="1"/>
        <end position="19"/>
    </location>
</feature>
<dbReference type="Proteomes" id="UP000298493">
    <property type="component" value="Unassembled WGS sequence"/>
</dbReference>
<comment type="caution">
    <text evidence="2">The sequence shown here is derived from an EMBL/GenBank/DDBJ whole genome shotgun (WGS) entry which is preliminary data.</text>
</comment>
<sequence>MLFNAAKLALFAFVGLAIAAPAPVPAPVPVPEEAAVAAVASADVVAAPAEVKAVDSSQNGPYGYPGGVYNPGPAYIPQYGNPSPYGVGVGYQPYGYGGGRSYKKE</sequence>
<evidence type="ECO:0000313" key="2">
    <source>
        <dbReference type="EMBL" id="TID17430.1"/>
    </source>
</evidence>
<accession>A0A4Z1P148</accession>
<gene>
    <name evidence="2" type="ORF">E6O75_ATG08176</name>
</gene>
<keyword evidence="1" id="KW-0732">Signal</keyword>
<reference evidence="2 3" key="1">
    <citation type="submission" date="2019-04" db="EMBL/GenBank/DDBJ databases">
        <title>High contiguity whole genome sequence and gene annotation resource for two Venturia nashicola isolates.</title>
        <authorList>
            <person name="Prokchorchik M."/>
            <person name="Won K."/>
            <person name="Lee Y."/>
            <person name="Choi E.D."/>
            <person name="Segonzac C."/>
            <person name="Sohn K.H."/>
        </authorList>
    </citation>
    <scope>NUCLEOTIDE SEQUENCE [LARGE SCALE GENOMIC DNA]</scope>
    <source>
        <strain evidence="2 3">PRI2</strain>
    </source>
</reference>
<feature type="chain" id="PRO_5021372841" evidence="1">
    <location>
        <begin position="20"/>
        <end position="105"/>
    </location>
</feature>
<dbReference type="EMBL" id="SNSC02000016">
    <property type="protein sequence ID" value="TID17430.1"/>
    <property type="molecule type" value="Genomic_DNA"/>
</dbReference>
<keyword evidence="3" id="KW-1185">Reference proteome</keyword>
<protein>
    <submittedName>
        <fullName evidence="2">Uncharacterized protein</fullName>
    </submittedName>
</protein>
<evidence type="ECO:0000256" key="1">
    <source>
        <dbReference type="SAM" id="SignalP"/>
    </source>
</evidence>